<dbReference type="RefSeq" id="WP_221856581.1">
    <property type="nucleotide sequence ID" value="NZ_BAAAYV010000002.1"/>
</dbReference>
<sequence length="134" mass="14753">MTEPDAATVRWLNLLNGSPSFVIRIAPRSHAPTVLQVEIVPEDDGVYWIAGTTTLPRGDRIPSVFEVDTSAGGGLVSVQWKIDGAWMSPSDTTRVRRALDAEERDLFPFDWTYAVPVARDVYHDENGAGLDEPS</sequence>
<comment type="caution">
    <text evidence="1">The sequence shown here is derived from an EMBL/GenBank/DDBJ whole genome shotgun (WGS) entry which is preliminary data.</text>
</comment>
<evidence type="ECO:0000313" key="1">
    <source>
        <dbReference type="EMBL" id="GAA3647858.1"/>
    </source>
</evidence>
<evidence type="ECO:0000313" key="2">
    <source>
        <dbReference type="Proteomes" id="UP001410795"/>
    </source>
</evidence>
<reference evidence="2" key="1">
    <citation type="journal article" date="2019" name="Int. J. Syst. Evol. Microbiol.">
        <title>The Global Catalogue of Microorganisms (GCM) 10K type strain sequencing project: providing services to taxonomists for standard genome sequencing and annotation.</title>
        <authorList>
            <consortium name="The Broad Institute Genomics Platform"/>
            <consortium name="The Broad Institute Genome Sequencing Center for Infectious Disease"/>
            <person name="Wu L."/>
            <person name="Ma J."/>
        </authorList>
    </citation>
    <scope>NUCLEOTIDE SEQUENCE [LARGE SCALE GENOMIC DNA]</scope>
    <source>
        <strain evidence="2">JCM 16546</strain>
    </source>
</reference>
<organism evidence="1 2">
    <name type="scientific">Microbacterium marinilacus</name>
    <dbReference type="NCBI Taxonomy" id="415209"/>
    <lineage>
        <taxon>Bacteria</taxon>
        <taxon>Bacillati</taxon>
        <taxon>Actinomycetota</taxon>
        <taxon>Actinomycetes</taxon>
        <taxon>Micrococcales</taxon>
        <taxon>Microbacteriaceae</taxon>
        <taxon>Microbacterium</taxon>
    </lineage>
</organism>
<dbReference type="EMBL" id="BAAAYV010000002">
    <property type="protein sequence ID" value="GAA3647858.1"/>
    <property type="molecule type" value="Genomic_DNA"/>
</dbReference>
<dbReference type="Proteomes" id="UP001410795">
    <property type="component" value="Unassembled WGS sequence"/>
</dbReference>
<gene>
    <name evidence="1" type="ORF">GCM10022202_04210</name>
</gene>
<proteinExistence type="predicted"/>
<keyword evidence="2" id="KW-1185">Reference proteome</keyword>
<protein>
    <submittedName>
        <fullName evidence="1">Uncharacterized protein</fullName>
    </submittedName>
</protein>
<accession>A0ABP7B4Q5</accession>
<name>A0ABP7B4Q5_9MICO</name>